<evidence type="ECO:0008006" key="4">
    <source>
        <dbReference type="Google" id="ProtNLM"/>
    </source>
</evidence>
<proteinExistence type="predicted"/>
<protein>
    <recommendedName>
        <fullName evidence="4">Transposase</fullName>
    </recommendedName>
</protein>
<evidence type="ECO:0000313" key="3">
    <source>
        <dbReference type="Proteomes" id="UP001156882"/>
    </source>
</evidence>
<dbReference type="RefSeq" id="WP_284312854.1">
    <property type="nucleotide sequence ID" value="NZ_BSPC01000024.1"/>
</dbReference>
<dbReference type="EMBL" id="BSPC01000024">
    <property type="protein sequence ID" value="GLS19825.1"/>
    <property type="molecule type" value="Genomic_DNA"/>
</dbReference>
<evidence type="ECO:0000313" key="2">
    <source>
        <dbReference type="EMBL" id="GLS19825.1"/>
    </source>
</evidence>
<dbReference type="Proteomes" id="UP001156882">
    <property type="component" value="Unassembled WGS sequence"/>
</dbReference>
<reference evidence="3" key="1">
    <citation type="journal article" date="2019" name="Int. J. Syst. Evol. Microbiol.">
        <title>The Global Catalogue of Microorganisms (GCM) 10K type strain sequencing project: providing services to taxonomists for standard genome sequencing and annotation.</title>
        <authorList>
            <consortium name="The Broad Institute Genomics Platform"/>
            <consortium name="The Broad Institute Genome Sequencing Center for Infectious Disease"/>
            <person name="Wu L."/>
            <person name="Ma J."/>
        </authorList>
    </citation>
    <scope>NUCLEOTIDE SEQUENCE [LARGE SCALE GENOMIC DNA]</scope>
    <source>
        <strain evidence="3">NBRC 101365</strain>
    </source>
</reference>
<feature type="region of interest" description="Disordered" evidence="1">
    <location>
        <begin position="41"/>
        <end position="76"/>
    </location>
</feature>
<feature type="compositionally biased region" description="Basic and acidic residues" evidence="1">
    <location>
        <begin position="56"/>
        <end position="66"/>
    </location>
</feature>
<name>A0ABQ6CLU5_9HYPH</name>
<sequence length="76" mass="8671">MVRERKVARLQSAVQIKGVKAKREHRQPYASEIEDYAFDAVKAPEADPQRQPLEATHGDAADRLRPLEPSGRRKLH</sequence>
<organism evidence="2 3">
    <name type="scientific">Labrys miyagiensis</name>
    <dbReference type="NCBI Taxonomy" id="346912"/>
    <lineage>
        <taxon>Bacteria</taxon>
        <taxon>Pseudomonadati</taxon>
        <taxon>Pseudomonadota</taxon>
        <taxon>Alphaproteobacteria</taxon>
        <taxon>Hyphomicrobiales</taxon>
        <taxon>Xanthobacteraceae</taxon>
        <taxon>Labrys</taxon>
    </lineage>
</organism>
<gene>
    <name evidence="2" type="ORF">GCM10007874_28420</name>
</gene>
<accession>A0ABQ6CLU5</accession>
<evidence type="ECO:0000256" key="1">
    <source>
        <dbReference type="SAM" id="MobiDB-lite"/>
    </source>
</evidence>
<comment type="caution">
    <text evidence="2">The sequence shown here is derived from an EMBL/GenBank/DDBJ whole genome shotgun (WGS) entry which is preliminary data.</text>
</comment>
<keyword evidence="3" id="KW-1185">Reference proteome</keyword>